<dbReference type="PROSITE" id="PS50011">
    <property type="entry name" value="PROTEIN_KINASE_DOM"/>
    <property type="match status" value="1"/>
</dbReference>
<keyword evidence="8" id="KW-0472">Membrane</keyword>
<proteinExistence type="predicted"/>
<keyword evidence="17" id="KW-0418">Kinase</keyword>
<keyword evidence="14" id="KW-0732">Signal</keyword>
<feature type="binding site" evidence="12">
    <location>
        <position position="665"/>
    </location>
    <ligand>
        <name>ATP</name>
        <dbReference type="ChEBI" id="CHEBI:30616"/>
    </ligand>
</feature>
<keyword evidence="17" id="KW-0808">Transferase</keyword>
<evidence type="ECO:0000313" key="18">
    <source>
        <dbReference type="Proteomes" id="UP001153069"/>
    </source>
</evidence>
<dbReference type="PROSITE" id="PS00107">
    <property type="entry name" value="PROTEIN_KINASE_ATP"/>
    <property type="match status" value="1"/>
</dbReference>
<dbReference type="GO" id="GO:0005524">
    <property type="term" value="F:ATP binding"/>
    <property type="evidence" value="ECO:0007669"/>
    <property type="project" value="UniProtKB-UniRule"/>
</dbReference>
<dbReference type="GO" id="GO:0004383">
    <property type="term" value="F:guanylate cyclase activity"/>
    <property type="evidence" value="ECO:0007669"/>
    <property type="project" value="UniProtKB-EC"/>
</dbReference>
<evidence type="ECO:0000256" key="3">
    <source>
        <dbReference type="ARBA" id="ARBA00022527"/>
    </source>
</evidence>
<evidence type="ECO:0000256" key="6">
    <source>
        <dbReference type="ARBA" id="ARBA00022840"/>
    </source>
</evidence>
<evidence type="ECO:0000259" key="16">
    <source>
        <dbReference type="PROSITE" id="PS50125"/>
    </source>
</evidence>
<accession>A0A9N8DH52</accession>
<organism evidence="17 18">
    <name type="scientific">Seminavis robusta</name>
    <dbReference type="NCBI Taxonomy" id="568900"/>
    <lineage>
        <taxon>Eukaryota</taxon>
        <taxon>Sar</taxon>
        <taxon>Stramenopiles</taxon>
        <taxon>Ochrophyta</taxon>
        <taxon>Bacillariophyta</taxon>
        <taxon>Bacillariophyceae</taxon>
        <taxon>Bacillariophycidae</taxon>
        <taxon>Naviculales</taxon>
        <taxon>Naviculaceae</taxon>
        <taxon>Seminavis</taxon>
    </lineage>
</organism>
<comment type="caution">
    <text evidence="17">The sequence shown here is derived from an EMBL/GenBank/DDBJ whole genome shotgun (WGS) entry which is preliminary data.</text>
</comment>
<dbReference type="SUPFAM" id="SSF56112">
    <property type="entry name" value="Protein kinase-like (PK-like)"/>
    <property type="match status" value="1"/>
</dbReference>
<dbReference type="PROSITE" id="PS50125">
    <property type="entry name" value="GUANYLATE_CYCLASE_2"/>
    <property type="match status" value="1"/>
</dbReference>
<evidence type="ECO:0000256" key="5">
    <source>
        <dbReference type="ARBA" id="ARBA00022741"/>
    </source>
</evidence>
<dbReference type="PANTHER" id="PTHR11920:SF335">
    <property type="entry name" value="GUANYLATE CYCLASE"/>
    <property type="match status" value="1"/>
</dbReference>
<dbReference type="SUPFAM" id="SSF55073">
    <property type="entry name" value="Nucleotide cyclase"/>
    <property type="match status" value="1"/>
</dbReference>
<feature type="compositionally biased region" description="Polar residues" evidence="13">
    <location>
        <begin position="696"/>
        <end position="707"/>
    </location>
</feature>
<dbReference type="GO" id="GO:0001653">
    <property type="term" value="F:peptide receptor activity"/>
    <property type="evidence" value="ECO:0007669"/>
    <property type="project" value="TreeGrafter"/>
</dbReference>
<keyword evidence="6 12" id="KW-0067">ATP-binding</keyword>
<dbReference type="SMART" id="SM00044">
    <property type="entry name" value="CYCc"/>
    <property type="match status" value="1"/>
</dbReference>
<keyword evidence="5 12" id="KW-0547">Nucleotide-binding</keyword>
<evidence type="ECO:0000256" key="13">
    <source>
        <dbReference type="SAM" id="MobiDB-lite"/>
    </source>
</evidence>
<gene>
    <name evidence="17" type="ORF">SEMRO_150_G068770.1</name>
</gene>
<dbReference type="CDD" id="cd13999">
    <property type="entry name" value="STKc_MAP3K-like"/>
    <property type="match status" value="1"/>
</dbReference>
<dbReference type="Gene3D" id="3.30.70.1230">
    <property type="entry name" value="Nucleotide cyclase"/>
    <property type="match status" value="1"/>
</dbReference>
<feature type="compositionally biased region" description="Polar residues" evidence="13">
    <location>
        <begin position="727"/>
        <end position="746"/>
    </location>
</feature>
<evidence type="ECO:0000256" key="9">
    <source>
        <dbReference type="ARBA" id="ARBA00023239"/>
    </source>
</evidence>
<dbReference type="InterPro" id="IPR050401">
    <property type="entry name" value="Cyclic_nucleotide_synthase"/>
</dbReference>
<evidence type="ECO:0000256" key="11">
    <source>
        <dbReference type="PROSITE-ProRule" id="PRU00087"/>
    </source>
</evidence>
<feature type="repeat" description="Filamin" evidence="11">
    <location>
        <begin position="459"/>
        <end position="556"/>
    </location>
</feature>
<sequence>MMNLLTSYICQVSLLGLLASMGMIVGTNGAVLDVYSAMSSQMDCTSPRRDFNEREQKTHYKVGVHAIRGVDAAYEEYNKTFGEYLTATAGNRFDPPITFEMVPVTFQELFDKVATEDIDFFYANPGIFSCVGTEVGAQPIATIVSRLEVRGHEYELDVFGGVIFTRADNDDINTIQDLQDKIIGAGAMSQVMAGQVQFYEMLKAGMSYIMDPKQVVFAYDQTKLVHGVLDREFDVGFVRTDTIERTKDANGNTLDPDLFKVIEPKIFVLDDGNLFPFLHSTDIYPEWPVAALTHVNKDVSEEVQEALLAVGKHAKVGKAMEECELGHPNSTAFCEMQEFPDYFDPQARCDTTRELARLAWEGSKVGKWAGFRTSRSYAEPRTMQEAAHLMIQDERGNWKCGRSEKLYDSIVCPAGHYLKSQRDFDRACEQNGLICKEGYDCYCKPCVKAFEVSVYPVGVNASDGNKIAGCGKMSVCGHVQQKKTITFRAFDNKEREGATLTVKMHDEDDTRNLDVTRINDTFAYEFGWSDDKVGVGIMEIFVDGKQIPESPIRVQVTPRECNEDYSGQGKVPDEYGNCICGSGTLELGDKCVSSAIFFVIIAAVVLLLVLEAGYCFIGYKKRQSDQLWLVNVEELHFDDPVEVIGQGAFGVVLKAEYRGTTVAIKRVLSQGEKRKADKSGSRDGSKDGSMVPGNTLGKNGSASSDTGSLDLEAQTYADQGGSGGSGITNENSEDSGLNSAEMMTQSTSDPMSVDLDFLGNGFSFGKKRNGLAKWIPFFDRDEHARLKSSILGTASGNTSKSTAMGTFCPCFDSQARQKAEFIQEMRLLSRLRHPCITTVMGAVIGHGHDPMLVMEFCEYGSLHDLLRNETMYAGGEICLQILRDVSSGIRYLHASKPPILHGDLKAKNILIDSRFRAKVGDFGLSTKQKSGISGTPYYMAPEYLRGKTDYNTSCDIYALGIILYEIYARKTPYEGENPRQVLRKVCDPRVNKRPLIPDTCPPKILEIMKKCWSQDPFFRPQAKDLDMLFMDMTMQDAEPLSVGATHGRIDRPTGDMLYQVFPSHIADALKAGEKVEPETHDNVTIVFSDIVHFTDISASLSPLKVSNLLDRLYLSFDSLARQHKVFKVETIGDAYMGVTNLGGAMESDHVKAIAEFAMDAVEAAGLILIDEDDPKRGYVRIRVGLHTGPVVSNVIGSLNPRYGLFGDTVNVASRMESNSISRRIQCSEKSAKLLALQAPHIPLIKRGKIGVKGKGDMTTYWIGDKPKVSKEQAKEGPRVDFLAETDLME</sequence>
<dbReference type="GO" id="GO:0004674">
    <property type="term" value="F:protein serine/threonine kinase activity"/>
    <property type="evidence" value="ECO:0007669"/>
    <property type="project" value="UniProtKB-KW"/>
</dbReference>
<dbReference type="InterPro" id="IPR000719">
    <property type="entry name" value="Prot_kinase_dom"/>
</dbReference>
<evidence type="ECO:0000256" key="4">
    <source>
        <dbReference type="ARBA" id="ARBA00022692"/>
    </source>
</evidence>
<feature type="compositionally biased region" description="Basic and acidic residues" evidence="13">
    <location>
        <begin position="673"/>
        <end position="686"/>
    </location>
</feature>
<dbReference type="GO" id="GO:0035556">
    <property type="term" value="P:intracellular signal transduction"/>
    <property type="evidence" value="ECO:0007669"/>
    <property type="project" value="InterPro"/>
</dbReference>
<protein>
    <recommendedName>
        <fullName evidence="2">guanylate cyclase</fullName>
        <ecNumber evidence="2">4.6.1.2</ecNumber>
    </recommendedName>
</protein>
<dbReference type="Proteomes" id="UP001153069">
    <property type="component" value="Unassembled WGS sequence"/>
</dbReference>
<reference evidence="17" key="1">
    <citation type="submission" date="2020-06" db="EMBL/GenBank/DDBJ databases">
        <authorList>
            <consortium name="Plant Systems Biology data submission"/>
        </authorList>
    </citation>
    <scope>NUCLEOTIDE SEQUENCE</scope>
    <source>
        <strain evidence="17">D6</strain>
    </source>
</reference>
<dbReference type="EC" id="4.6.1.2" evidence="2"/>
<keyword evidence="7" id="KW-1133">Transmembrane helix</keyword>
<dbReference type="GO" id="GO:0007168">
    <property type="term" value="P:receptor guanylyl cyclase signaling pathway"/>
    <property type="evidence" value="ECO:0007669"/>
    <property type="project" value="TreeGrafter"/>
</dbReference>
<dbReference type="InterPro" id="IPR001245">
    <property type="entry name" value="Ser-Thr/Tyr_kinase_cat_dom"/>
</dbReference>
<dbReference type="InterPro" id="IPR001054">
    <property type="entry name" value="A/G_cyclase"/>
</dbReference>
<dbReference type="FunFam" id="3.30.70.1230:FF:000030">
    <property type="entry name" value="Si:ch211-215j19.12"/>
    <property type="match status" value="1"/>
</dbReference>
<feature type="chain" id="PRO_5040410624" description="guanylate cyclase" evidence="14">
    <location>
        <begin position="30"/>
        <end position="1289"/>
    </location>
</feature>
<dbReference type="SMART" id="SM00220">
    <property type="entry name" value="S_TKc"/>
    <property type="match status" value="1"/>
</dbReference>
<dbReference type="InterPro" id="IPR017868">
    <property type="entry name" value="Filamin/ABP280_repeat-like"/>
</dbReference>
<dbReference type="Pfam" id="PF07714">
    <property type="entry name" value="PK_Tyr_Ser-Thr"/>
    <property type="match status" value="1"/>
</dbReference>
<dbReference type="Gene3D" id="3.40.190.10">
    <property type="entry name" value="Periplasmic binding protein-like II"/>
    <property type="match status" value="1"/>
</dbReference>
<dbReference type="PRINTS" id="PR00109">
    <property type="entry name" value="TYRKINASE"/>
</dbReference>
<dbReference type="InterPro" id="IPR008271">
    <property type="entry name" value="Ser/Thr_kinase_AS"/>
</dbReference>
<evidence type="ECO:0000256" key="8">
    <source>
        <dbReference type="ARBA" id="ARBA00023136"/>
    </source>
</evidence>
<keyword evidence="3" id="KW-0723">Serine/threonine-protein kinase</keyword>
<dbReference type="Pfam" id="PF00211">
    <property type="entry name" value="Guanylate_cyc"/>
    <property type="match status" value="1"/>
</dbReference>
<dbReference type="InterPro" id="IPR029787">
    <property type="entry name" value="Nucleotide_cyclase"/>
</dbReference>
<keyword evidence="9" id="KW-0456">Lyase</keyword>
<keyword evidence="10" id="KW-0141">cGMP biosynthesis</keyword>
<keyword evidence="18" id="KW-1185">Reference proteome</keyword>
<dbReference type="Pfam" id="PF12974">
    <property type="entry name" value="Phosphonate-bd"/>
    <property type="match status" value="1"/>
</dbReference>
<dbReference type="GO" id="GO:0005886">
    <property type="term" value="C:plasma membrane"/>
    <property type="evidence" value="ECO:0007669"/>
    <property type="project" value="TreeGrafter"/>
</dbReference>
<dbReference type="EMBL" id="CAICTM010000149">
    <property type="protein sequence ID" value="CAB9502908.1"/>
    <property type="molecule type" value="Genomic_DNA"/>
</dbReference>
<dbReference type="PROSITE" id="PS00108">
    <property type="entry name" value="PROTEIN_KINASE_ST"/>
    <property type="match status" value="1"/>
</dbReference>
<evidence type="ECO:0000259" key="15">
    <source>
        <dbReference type="PROSITE" id="PS50011"/>
    </source>
</evidence>
<dbReference type="PANTHER" id="PTHR11920">
    <property type="entry name" value="GUANYLYL CYCLASE"/>
    <property type="match status" value="1"/>
</dbReference>
<feature type="domain" description="Guanylate cyclase" evidence="16">
    <location>
        <begin position="1084"/>
        <end position="1216"/>
    </location>
</feature>
<evidence type="ECO:0000313" key="17">
    <source>
        <dbReference type="EMBL" id="CAB9502908.1"/>
    </source>
</evidence>
<dbReference type="PROSITE" id="PS50194">
    <property type="entry name" value="FILAMIN_REPEAT"/>
    <property type="match status" value="1"/>
</dbReference>
<evidence type="ECO:0000256" key="1">
    <source>
        <dbReference type="ARBA" id="ARBA00004167"/>
    </source>
</evidence>
<dbReference type="InterPro" id="IPR017441">
    <property type="entry name" value="Protein_kinase_ATP_BS"/>
</dbReference>
<dbReference type="CDD" id="cd07302">
    <property type="entry name" value="CHD"/>
    <property type="match status" value="1"/>
</dbReference>
<dbReference type="GO" id="GO:0004016">
    <property type="term" value="F:adenylate cyclase activity"/>
    <property type="evidence" value="ECO:0007669"/>
    <property type="project" value="TreeGrafter"/>
</dbReference>
<dbReference type="InterPro" id="IPR011009">
    <property type="entry name" value="Kinase-like_dom_sf"/>
</dbReference>
<dbReference type="Gene3D" id="3.30.200.20">
    <property type="entry name" value="Phosphorylase Kinase, domain 1"/>
    <property type="match status" value="1"/>
</dbReference>
<evidence type="ECO:0000256" key="14">
    <source>
        <dbReference type="SAM" id="SignalP"/>
    </source>
</evidence>
<keyword evidence="4" id="KW-0812">Transmembrane</keyword>
<feature type="domain" description="Protein kinase" evidence="15">
    <location>
        <begin position="638"/>
        <end position="1030"/>
    </location>
</feature>
<evidence type="ECO:0000256" key="10">
    <source>
        <dbReference type="ARBA" id="ARBA00023293"/>
    </source>
</evidence>
<dbReference type="OrthoDB" id="39098at2759"/>
<name>A0A9N8DH52_9STRA</name>
<feature type="region of interest" description="Disordered" evidence="13">
    <location>
        <begin position="673"/>
        <end position="746"/>
    </location>
</feature>
<evidence type="ECO:0000256" key="12">
    <source>
        <dbReference type="PROSITE-ProRule" id="PRU10141"/>
    </source>
</evidence>
<feature type="signal peptide" evidence="14">
    <location>
        <begin position="1"/>
        <end position="29"/>
    </location>
</feature>
<comment type="subcellular location">
    <subcellularLocation>
        <location evidence="1">Membrane</location>
        <topology evidence="1">Single-pass membrane protein</topology>
    </subcellularLocation>
</comment>
<evidence type="ECO:0000256" key="2">
    <source>
        <dbReference type="ARBA" id="ARBA00012202"/>
    </source>
</evidence>
<evidence type="ECO:0000256" key="7">
    <source>
        <dbReference type="ARBA" id="ARBA00022989"/>
    </source>
</evidence>
<dbReference type="Gene3D" id="1.10.510.10">
    <property type="entry name" value="Transferase(Phosphotransferase) domain 1"/>
    <property type="match status" value="1"/>
</dbReference>